<dbReference type="Proteomes" id="UP000287247">
    <property type="component" value="Unassembled WGS sequence"/>
</dbReference>
<dbReference type="InterPro" id="IPR012902">
    <property type="entry name" value="N_methyl_site"/>
</dbReference>
<dbReference type="Pfam" id="PF16734">
    <property type="entry name" value="Pilin_GH"/>
    <property type="match status" value="1"/>
</dbReference>
<keyword evidence="8" id="KW-1185">Reference proteome</keyword>
<dbReference type="EMBL" id="BDQK01000013">
    <property type="protein sequence ID" value="GBF81334.1"/>
    <property type="molecule type" value="Genomic_DNA"/>
</dbReference>
<sequence>MTNVIFKHLIPKKFDQGFTLIELLVVVIIIGILSAIVLPQTMNFIAKSREVEARSMMGALNRAQQGYFNEKGIFATSAQQLEVPPGNEKYYTFVVNQSNDETGGLQGAIGKDNKGYGTRDYAGAVGYNTVNRSFSTVICRSKDKANQYKITGLTSINTTTGTGTVAGATGGIKAQCDTTLTEVEEIN</sequence>
<comment type="caution">
    <text evidence="7">The sequence shown here is derived from an EMBL/GenBank/DDBJ whole genome shotgun (WGS) entry which is preliminary data.</text>
</comment>
<evidence type="ECO:0000256" key="2">
    <source>
        <dbReference type="ARBA" id="ARBA00022481"/>
    </source>
</evidence>
<evidence type="ECO:0000256" key="5">
    <source>
        <dbReference type="ARBA" id="ARBA00023136"/>
    </source>
</evidence>
<dbReference type="RefSeq" id="WP_124976577.1">
    <property type="nucleotide sequence ID" value="NZ_BDQK01000013.1"/>
</dbReference>
<dbReference type="SUPFAM" id="SSF54523">
    <property type="entry name" value="Pili subunits"/>
    <property type="match status" value="1"/>
</dbReference>
<evidence type="ECO:0000313" key="8">
    <source>
        <dbReference type="Proteomes" id="UP000287247"/>
    </source>
</evidence>
<dbReference type="OrthoDB" id="467711at2"/>
<protein>
    <submittedName>
        <fullName evidence="7">Pili assembly chaperone</fullName>
    </submittedName>
</protein>
<name>A0A401IJD2_APHSA</name>
<feature type="transmembrane region" description="Helical" evidence="6">
    <location>
        <begin position="20"/>
        <end position="39"/>
    </location>
</feature>
<keyword evidence="3 6" id="KW-0812">Transmembrane</keyword>
<evidence type="ECO:0000256" key="3">
    <source>
        <dbReference type="ARBA" id="ARBA00022692"/>
    </source>
</evidence>
<proteinExistence type="predicted"/>
<evidence type="ECO:0000256" key="4">
    <source>
        <dbReference type="ARBA" id="ARBA00022989"/>
    </source>
</evidence>
<dbReference type="Gene3D" id="3.30.700.10">
    <property type="entry name" value="Glycoprotein, Type 4 Pilin"/>
    <property type="match status" value="1"/>
</dbReference>
<comment type="subcellular location">
    <subcellularLocation>
        <location evidence="1">Membrane</location>
        <topology evidence="1">Single-pass membrane protein</topology>
    </subcellularLocation>
</comment>
<dbReference type="InterPro" id="IPR045584">
    <property type="entry name" value="Pilin-like"/>
</dbReference>
<dbReference type="GO" id="GO:0016020">
    <property type="term" value="C:membrane"/>
    <property type="evidence" value="ECO:0007669"/>
    <property type="project" value="UniProtKB-SubCell"/>
</dbReference>
<keyword evidence="4 6" id="KW-1133">Transmembrane helix</keyword>
<dbReference type="PROSITE" id="PS00409">
    <property type="entry name" value="PROKAR_NTER_METHYL"/>
    <property type="match status" value="1"/>
</dbReference>
<evidence type="ECO:0000313" key="7">
    <source>
        <dbReference type="EMBL" id="GBF81334.1"/>
    </source>
</evidence>
<dbReference type="NCBIfam" id="TIGR02532">
    <property type="entry name" value="IV_pilin_GFxxxE"/>
    <property type="match status" value="1"/>
</dbReference>
<evidence type="ECO:0000256" key="6">
    <source>
        <dbReference type="SAM" id="Phobius"/>
    </source>
</evidence>
<accession>A0A401IJD2</accession>
<keyword evidence="5 6" id="KW-0472">Membrane</keyword>
<gene>
    <name evidence="7" type="ORF">AsFPU1_2747</name>
</gene>
<dbReference type="AlphaFoldDB" id="A0A401IJD2"/>
<organism evidence="7 8">
    <name type="scientific">Aphanothece sacrum FPU1</name>
    <dbReference type="NCBI Taxonomy" id="1920663"/>
    <lineage>
        <taxon>Bacteria</taxon>
        <taxon>Bacillati</taxon>
        <taxon>Cyanobacteriota</taxon>
        <taxon>Cyanophyceae</taxon>
        <taxon>Oscillatoriophycideae</taxon>
        <taxon>Chroococcales</taxon>
        <taxon>Aphanothecaceae</taxon>
        <taxon>Aphanothece</taxon>
    </lineage>
</organism>
<dbReference type="PANTHER" id="PTHR30093">
    <property type="entry name" value="GENERAL SECRETION PATHWAY PROTEIN G"/>
    <property type="match status" value="1"/>
</dbReference>
<keyword evidence="2" id="KW-0488">Methylation</keyword>
<evidence type="ECO:0000256" key="1">
    <source>
        <dbReference type="ARBA" id="ARBA00004167"/>
    </source>
</evidence>
<dbReference type="PANTHER" id="PTHR30093:SF44">
    <property type="entry name" value="TYPE II SECRETION SYSTEM CORE PROTEIN G"/>
    <property type="match status" value="1"/>
</dbReference>
<reference evidence="8" key="1">
    <citation type="submission" date="2017-05" db="EMBL/GenBank/DDBJ databases">
        <title>Physiological properties and genetic analysis related to exopolysaccharide production of fresh-water unicellular cyanobacterium Aphanothece sacrum, Suizenji Nori, that has been cultured as a food source in Japan.</title>
        <authorList>
            <person name="Kanesaki Y."/>
            <person name="Yoshikawa S."/>
            <person name="Ohki K."/>
        </authorList>
    </citation>
    <scope>NUCLEOTIDE SEQUENCE [LARGE SCALE GENOMIC DNA]</scope>
    <source>
        <strain evidence="8">FPU1</strain>
    </source>
</reference>
<dbReference type="InterPro" id="IPR031975">
    <property type="entry name" value="Pilin_GH"/>
</dbReference>
<dbReference type="Pfam" id="PF07963">
    <property type="entry name" value="N_methyl"/>
    <property type="match status" value="1"/>
</dbReference>